<reference evidence="2" key="1">
    <citation type="journal article" date="2021" name="bioRxiv">
        <title>Whole Genome Assembly and Annotation of Northern Wild Rice, Zizania palustris L., Supports a Whole Genome Duplication in the Zizania Genus.</title>
        <authorList>
            <person name="Haas M."/>
            <person name="Kono T."/>
            <person name="Macchietto M."/>
            <person name="Millas R."/>
            <person name="McGilp L."/>
            <person name="Shao M."/>
            <person name="Duquette J."/>
            <person name="Hirsch C.N."/>
            <person name="Kimball J."/>
        </authorList>
    </citation>
    <scope>NUCLEOTIDE SEQUENCE</scope>
    <source>
        <tissue evidence="2">Fresh leaf tissue</tissue>
    </source>
</reference>
<comment type="caution">
    <text evidence="2">The sequence shown here is derived from an EMBL/GenBank/DDBJ whole genome shotgun (WGS) entry which is preliminary data.</text>
</comment>
<dbReference type="Proteomes" id="UP000729402">
    <property type="component" value="Unassembled WGS sequence"/>
</dbReference>
<dbReference type="AlphaFoldDB" id="A0A8J5WSP5"/>
<gene>
    <name evidence="2" type="ORF">GUJ93_ZPchr0012g21956</name>
</gene>
<dbReference type="EMBL" id="JAAALK010000080">
    <property type="protein sequence ID" value="KAG8094476.1"/>
    <property type="molecule type" value="Genomic_DNA"/>
</dbReference>
<feature type="compositionally biased region" description="Basic and acidic residues" evidence="1">
    <location>
        <begin position="55"/>
        <end position="68"/>
    </location>
</feature>
<evidence type="ECO:0000313" key="2">
    <source>
        <dbReference type="EMBL" id="KAG8094476.1"/>
    </source>
</evidence>
<keyword evidence="3" id="KW-1185">Reference proteome</keyword>
<protein>
    <submittedName>
        <fullName evidence="2">Uncharacterized protein</fullName>
    </submittedName>
</protein>
<feature type="region of interest" description="Disordered" evidence="1">
    <location>
        <begin position="21"/>
        <end position="68"/>
    </location>
</feature>
<reference evidence="2" key="2">
    <citation type="submission" date="2021-02" db="EMBL/GenBank/DDBJ databases">
        <authorList>
            <person name="Kimball J.A."/>
            <person name="Haas M.W."/>
            <person name="Macchietto M."/>
            <person name="Kono T."/>
            <person name="Duquette J."/>
            <person name="Shao M."/>
        </authorList>
    </citation>
    <scope>NUCLEOTIDE SEQUENCE</scope>
    <source>
        <tissue evidence="2">Fresh leaf tissue</tissue>
    </source>
</reference>
<evidence type="ECO:0000313" key="3">
    <source>
        <dbReference type="Proteomes" id="UP000729402"/>
    </source>
</evidence>
<feature type="compositionally biased region" description="Basic residues" evidence="1">
    <location>
        <begin position="40"/>
        <end position="54"/>
    </location>
</feature>
<evidence type="ECO:0000256" key="1">
    <source>
        <dbReference type="SAM" id="MobiDB-lite"/>
    </source>
</evidence>
<feature type="compositionally biased region" description="Low complexity" evidence="1">
    <location>
        <begin position="21"/>
        <end position="39"/>
    </location>
</feature>
<name>A0A8J5WSP5_ZIZPA</name>
<proteinExistence type="predicted"/>
<organism evidence="2 3">
    <name type="scientific">Zizania palustris</name>
    <name type="common">Northern wild rice</name>
    <dbReference type="NCBI Taxonomy" id="103762"/>
    <lineage>
        <taxon>Eukaryota</taxon>
        <taxon>Viridiplantae</taxon>
        <taxon>Streptophyta</taxon>
        <taxon>Embryophyta</taxon>
        <taxon>Tracheophyta</taxon>
        <taxon>Spermatophyta</taxon>
        <taxon>Magnoliopsida</taxon>
        <taxon>Liliopsida</taxon>
        <taxon>Poales</taxon>
        <taxon>Poaceae</taxon>
        <taxon>BOP clade</taxon>
        <taxon>Oryzoideae</taxon>
        <taxon>Oryzeae</taxon>
        <taxon>Zizaniinae</taxon>
        <taxon>Zizania</taxon>
    </lineage>
</organism>
<accession>A0A8J5WSP5</accession>
<sequence length="68" mass="7213">MPLEAAASRGMESRFAAAATGCGAPAASIVQPRAAAPSRRTARDRRSSSRHSRLRGFEPPRALDQKPP</sequence>